<dbReference type="AlphaFoldDB" id="A0A811NMM1"/>
<evidence type="ECO:0000256" key="1">
    <source>
        <dbReference type="SAM" id="MobiDB-lite"/>
    </source>
</evidence>
<dbReference type="Proteomes" id="UP000604825">
    <property type="component" value="Unassembled WGS sequence"/>
</dbReference>
<keyword evidence="3" id="KW-1185">Reference proteome</keyword>
<organism evidence="2 3">
    <name type="scientific">Miscanthus lutarioriparius</name>
    <dbReference type="NCBI Taxonomy" id="422564"/>
    <lineage>
        <taxon>Eukaryota</taxon>
        <taxon>Viridiplantae</taxon>
        <taxon>Streptophyta</taxon>
        <taxon>Embryophyta</taxon>
        <taxon>Tracheophyta</taxon>
        <taxon>Spermatophyta</taxon>
        <taxon>Magnoliopsida</taxon>
        <taxon>Liliopsida</taxon>
        <taxon>Poales</taxon>
        <taxon>Poaceae</taxon>
        <taxon>PACMAD clade</taxon>
        <taxon>Panicoideae</taxon>
        <taxon>Andropogonodae</taxon>
        <taxon>Andropogoneae</taxon>
        <taxon>Saccharinae</taxon>
        <taxon>Miscanthus</taxon>
    </lineage>
</organism>
<reference evidence="2" key="1">
    <citation type="submission" date="2020-10" db="EMBL/GenBank/DDBJ databases">
        <authorList>
            <person name="Han B."/>
            <person name="Lu T."/>
            <person name="Zhao Q."/>
            <person name="Huang X."/>
            <person name="Zhao Y."/>
        </authorList>
    </citation>
    <scope>NUCLEOTIDE SEQUENCE</scope>
</reference>
<feature type="compositionally biased region" description="Low complexity" evidence="1">
    <location>
        <begin position="48"/>
        <end position="63"/>
    </location>
</feature>
<dbReference type="EMBL" id="CAJGYO010000004">
    <property type="protein sequence ID" value="CAD6226396.1"/>
    <property type="molecule type" value="Genomic_DNA"/>
</dbReference>
<dbReference type="PANTHER" id="PTHR34709">
    <property type="entry name" value="OS10G0396666 PROTEIN"/>
    <property type="match status" value="1"/>
</dbReference>
<dbReference type="SUPFAM" id="SSF52047">
    <property type="entry name" value="RNI-like"/>
    <property type="match status" value="1"/>
</dbReference>
<dbReference type="Gene3D" id="3.80.10.10">
    <property type="entry name" value="Ribonuclease Inhibitor"/>
    <property type="match status" value="1"/>
</dbReference>
<proteinExistence type="predicted"/>
<dbReference type="OrthoDB" id="694325at2759"/>
<evidence type="ECO:0000313" key="3">
    <source>
        <dbReference type="Proteomes" id="UP000604825"/>
    </source>
</evidence>
<comment type="caution">
    <text evidence="2">The sequence shown here is derived from an EMBL/GenBank/DDBJ whole genome shotgun (WGS) entry which is preliminary data.</text>
</comment>
<evidence type="ECO:0000313" key="2">
    <source>
        <dbReference type="EMBL" id="CAD6226396.1"/>
    </source>
</evidence>
<feature type="region of interest" description="Disordered" evidence="1">
    <location>
        <begin position="81"/>
        <end position="100"/>
    </location>
</feature>
<sequence>MRDIWEKFRAAPPVTKAAPARAFHPQISHLPVMKAAAARGRRRTFLARSPMTSSSSSSSTSLLPRPPRGPASFLVAGAASGRSSRSCGSRSPLPAEPAAARPSPVSACAALAQHEAPALRFLSIVSNDADPRDAAAVLRLAAPRLTNELLFHNVLTKVPDAGVRAAVEMPCFDRAERLILRLGYLGLVLPPSGVFTKLTMLDLAYVQFPGACDIGDAFSSARCPSLRQLRLVDTRVSNLAIFSESLLSLWLETVKGLQQLTVVSPMLIELRIVHCFVRQPVVDIVAPVMEMIQWHDRYDPISVHLGEMVHLQRLATLFLELRDHQYNWGTLMLLQCFQKIPYLYISIVHPPKMVNYHYLMEALTLSPVEDLWLRLVTIGHAVVSCIFRFLKIFTSIRRLFLQIHEDIPPQDWKTEELCLNSLEELDICGFSVPDCDFAFVKRLLGWTPVLKTVTINFDPSATLDEDLCKELLGLSGPDTSMKIYV</sequence>
<name>A0A811NMM1_9POAL</name>
<dbReference type="InterPro" id="IPR055312">
    <property type="entry name" value="FBL15-like"/>
</dbReference>
<protein>
    <recommendedName>
        <fullName evidence="4">FBD domain-containing protein</fullName>
    </recommendedName>
</protein>
<dbReference type="InterPro" id="IPR032675">
    <property type="entry name" value="LRR_dom_sf"/>
</dbReference>
<gene>
    <name evidence="2" type="ORF">NCGR_LOCUS18236</name>
</gene>
<accession>A0A811NMM1</accession>
<feature type="region of interest" description="Disordered" evidence="1">
    <location>
        <begin position="46"/>
        <end position="67"/>
    </location>
</feature>
<feature type="compositionally biased region" description="Low complexity" evidence="1">
    <location>
        <begin position="81"/>
        <end position="91"/>
    </location>
</feature>
<evidence type="ECO:0008006" key="4">
    <source>
        <dbReference type="Google" id="ProtNLM"/>
    </source>
</evidence>
<dbReference type="PANTHER" id="PTHR34709:SF52">
    <property type="entry name" value="OS07G0548100 PROTEIN"/>
    <property type="match status" value="1"/>
</dbReference>